<dbReference type="Proteomes" id="UP000091979">
    <property type="component" value="Unassembled WGS sequence"/>
</dbReference>
<dbReference type="RefSeq" id="WP_066852728.1">
    <property type="nucleotide sequence ID" value="NZ_JXMS01000004.1"/>
</dbReference>
<dbReference type="AlphaFoldDB" id="A0A1B7XJN5"/>
<dbReference type="PATRIC" id="fig|1560234.3.peg.2609"/>
<dbReference type="STRING" id="1560234.SP90_03690"/>
<accession>A0A1B7XJN5</accession>
<sequence>MATIMPKSELVRKAVAYVQEHLKEHPANLRRLLDQAGMRFNLSPKEAEMLNNFFKQSESDH</sequence>
<dbReference type="EMBL" id="JXMS01000004">
    <property type="protein sequence ID" value="OBQ55737.1"/>
    <property type="molecule type" value="Genomic_DNA"/>
</dbReference>
<evidence type="ECO:0000313" key="2">
    <source>
        <dbReference type="Proteomes" id="UP000091979"/>
    </source>
</evidence>
<comment type="caution">
    <text evidence="1">The sequence shown here is derived from an EMBL/GenBank/DDBJ whole genome shotgun (WGS) entry which is preliminary data.</text>
</comment>
<protein>
    <submittedName>
        <fullName evidence="1">Uncharacterized protein</fullName>
    </submittedName>
</protein>
<organism evidence="1 2">
    <name type="scientific">Halodesulfovibrio spirochaetisodalis</name>
    <dbReference type="NCBI Taxonomy" id="1560234"/>
    <lineage>
        <taxon>Bacteria</taxon>
        <taxon>Pseudomonadati</taxon>
        <taxon>Thermodesulfobacteriota</taxon>
        <taxon>Desulfovibrionia</taxon>
        <taxon>Desulfovibrionales</taxon>
        <taxon>Desulfovibrionaceae</taxon>
        <taxon>Halodesulfovibrio</taxon>
    </lineage>
</organism>
<proteinExistence type="predicted"/>
<name>A0A1B7XJN5_9BACT</name>
<keyword evidence="2" id="KW-1185">Reference proteome</keyword>
<dbReference type="OrthoDB" id="5422828at2"/>
<reference evidence="1 2" key="1">
    <citation type="submission" date="2015-01" db="EMBL/GenBank/DDBJ databases">
        <title>Desulfovibrio sp. JC271 draft genome sequence.</title>
        <authorList>
            <person name="Shivani Y."/>
            <person name="Subhash Y."/>
            <person name="Sasikala C."/>
            <person name="Ramana C.V."/>
        </authorList>
    </citation>
    <scope>NUCLEOTIDE SEQUENCE [LARGE SCALE GENOMIC DNA]</scope>
    <source>
        <strain evidence="1 2">JC271</strain>
    </source>
</reference>
<evidence type="ECO:0000313" key="1">
    <source>
        <dbReference type="EMBL" id="OBQ55737.1"/>
    </source>
</evidence>
<gene>
    <name evidence="1" type="ORF">SP90_03690</name>
</gene>